<comment type="caution">
    <text evidence="1">The sequence shown here is derived from an EMBL/GenBank/DDBJ whole genome shotgun (WGS) entry which is preliminary data.</text>
</comment>
<organism evidence="1 2">
    <name type="scientific">Roseofilum reptotaenium AO1-A</name>
    <dbReference type="NCBI Taxonomy" id="1925591"/>
    <lineage>
        <taxon>Bacteria</taxon>
        <taxon>Bacillati</taxon>
        <taxon>Cyanobacteriota</taxon>
        <taxon>Cyanophyceae</taxon>
        <taxon>Desertifilales</taxon>
        <taxon>Desertifilaceae</taxon>
        <taxon>Roseofilum</taxon>
    </lineage>
</organism>
<reference evidence="1" key="1">
    <citation type="submission" date="2016-10" db="EMBL/GenBank/DDBJ databases">
        <title>CRISPR-Cas defence system in Roseofilum reptotaenium: evidence of a bacteriophage-cyanobacterium arms race in the coral black band disease.</title>
        <authorList>
            <person name="Buerger P."/>
            <person name="Wood-Charlson E.M."/>
            <person name="Weynberg K.D."/>
            <person name="Willis B."/>
            <person name="Van Oppen M.J."/>
        </authorList>
    </citation>
    <scope>NUCLEOTIDE SEQUENCE [LARGE SCALE GENOMIC DNA]</scope>
    <source>
        <strain evidence="1">AO1-A</strain>
    </source>
</reference>
<proteinExistence type="predicted"/>
<dbReference type="Proteomes" id="UP000183940">
    <property type="component" value="Unassembled WGS sequence"/>
</dbReference>
<sequence>MTPPAKRTISMTYTKVNQKQQPKDLTYWQTRHPTECLATLEQIRQEYNQWKYNAQPRLQRVYRIIKQ</sequence>
<protein>
    <recommendedName>
        <fullName evidence="3">Toxin secretion, membrane fusion protein</fullName>
    </recommendedName>
</protein>
<keyword evidence="2" id="KW-1185">Reference proteome</keyword>
<evidence type="ECO:0000313" key="2">
    <source>
        <dbReference type="Proteomes" id="UP000183940"/>
    </source>
</evidence>
<dbReference type="AlphaFoldDB" id="A0A1L9QSP9"/>
<name>A0A1L9QSP9_9CYAN</name>
<evidence type="ECO:0008006" key="3">
    <source>
        <dbReference type="Google" id="ProtNLM"/>
    </source>
</evidence>
<gene>
    <name evidence="1" type="ORF">BI308_10695</name>
</gene>
<dbReference type="STRING" id="1925591.BI308_10695"/>
<dbReference type="EMBL" id="MLAW01000015">
    <property type="protein sequence ID" value="OJJ25607.1"/>
    <property type="molecule type" value="Genomic_DNA"/>
</dbReference>
<accession>A0A1L9QSP9</accession>
<evidence type="ECO:0000313" key="1">
    <source>
        <dbReference type="EMBL" id="OJJ25607.1"/>
    </source>
</evidence>